<dbReference type="RefSeq" id="WP_305025924.1">
    <property type="nucleotide sequence ID" value="NZ_JAUQTB010000020.1"/>
</dbReference>
<proteinExistence type="predicted"/>
<accession>A0ABT9CHE8</accession>
<organism evidence="1 2">
    <name type="scientific">Paenibacillus lacisoli</name>
    <dbReference type="NCBI Taxonomy" id="3064525"/>
    <lineage>
        <taxon>Bacteria</taxon>
        <taxon>Bacillati</taxon>
        <taxon>Bacillota</taxon>
        <taxon>Bacilli</taxon>
        <taxon>Bacillales</taxon>
        <taxon>Paenibacillaceae</taxon>
        <taxon>Paenibacillus</taxon>
    </lineage>
</organism>
<name>A0ABT9CHE8_9BACL</name>
<evidence type="ECO:0000313" key="2">
    <source>
        <dbReference type="Proteomes" id="UP001240171"/>
    </source>
</evidence>
<evidence type="ECO:0000313" key="1">
    <source>
        <dbReference type="EMBL" id="MDO7908702.1"/>
    </source>
</evidence>
<reference evidence="1 2" key="1">
    <citation type="submission" date="2023-07" db="EMBL/GenBank/DDBJ databases">
        <title>Paenibacillus sp. JX-17 nov. isolated from soil.</title>
        <authorList>
            <person name="Wan Y."/>
            <person name="Liu B."/>
        </authorList>
    </citation>
    <scope>NUCLEOTIDE SEQUENCE [LARGE SCALE GENOMIC DNA]</scope>
    <source>
        <strain evidence="1 2">JX-17</strain>
    </source>
</reference>
<gene>
    <name evidence="1" type="ORF">Q5741_20145</name>
</gene>
<keyword evidence="2" id="KW-1185">Reference proteome</keyword>
<dbReference type="EMBL" id="JAUQTB010000020">
    <property type="protein sequence ID" value="MDO7908702.1"/>
    <property type="molecule type" value="Genomic_DNA"/>
</dbReference>
<protein>
    <submittedName>
        <fullName evidence="1">Uncharacterized protein</fullName>
    </submittedName>
</protein>
<dbReference type="Proteomes" id="UP001240171">
    <property type="component" value="Unassembled WGS sequence"/>
</dbReference>
<sequence>MSTKKPLEQIIEDETALKFLEMAGEFNQYTENTRTKLNHLIKMVFGQYRFGGDANYDLVRRLDRVIQGWETTEELIGFIKNRQDKQD</sequence>
<comment type="caution">
    <text evidence="1">The sequence shown here is derived from an EMBL/GenBank/DDBJ whole genome shotgun (WGS) entry which is preliminary data.</text>
</comment>